<comment type="caution">
    <text evidence="8">The sequence shown here is derived from an EMBL/GenBank/DDBJ whole genome shotgun (WGS) entry which is preliminary data.</text>
</comment>
<dbReference type="PROSITE" id="PS51469">
    <property type="entry name" value="SUN"/>
    <property type="match status" value="1"/>
</dbReference>
<evidence type="ECO:0000313" key="9">
    <source>
        <dbReference type="Proteomes" id="UP000682733"/>
    </source>
</evidence>
<dbReference type="EMBL" id="CAJOBA010001888">
    <property type="protein sequence ID" value="CAF3619454.1"/>
    <property type="molecule type" value="Genomic_DNA"/>
</dbReference>
<gene>
    <name evidence="7" type="ORF">OVA965_LOCUS6328</name>
    <name evidence="8" type="ORF">TMI583_LOCUS6324</name>
</gene>
<sequence length="851" mass="95885">MVLICSYNRCFVKSTQLITIIYILLYVIKLISADNEINVNNNEKLVLENSSSIPVDEQSNEDNHVLNLTTTINHEDEITNISNNPLSPDKEELTVIDSNADSLPLIEEAERTIIKNLANTIHSTDETIENASPIQKEQTVQTTSVIEEEFTSTTTTATSEEHQQNVNTSTLSKKNLSGIHSFEEWKQKQLNGADSKKVDGQAPSDISASLQATLTSSQATKKSKLRKNFASSSCGAKILANNPESSNTASILFSSPDEYMLNPCNAKIWFVLELCESIRILNIEIANFELFSSVPKTVRVSASDRYPTKDWQRYQLGTFNCTFNRTIQSFQTAQFNTYLKYVRFELVDFYGREHFCPLSIVRVHDEIMTMEENNGLVDKREEITKHLADLDDDSNDEQQPSSVIGSAIIDLAKKVFNLHHPTQQEQSSTINPILSSTTTRPLLPAELDPLKNSNYNKCNSVSSTRNVTNKKYSLLSFLKQCVSLLFGREINSCIEPIVFCSLHNTCCQCYINNTQFNNSNLTTPNLLSHQCGYYYLLTIRHSLNKQVNTSYSSQKTMINLNEFNVQNKTNLTNNTSSTLVHNLKANDNSTKNVTLTNNAQENVQDVLTSTNAPPSEDSILSDSPLINDYHHPNTTIVEPLLSILPSVPLNTSNDLNIDTEYLDDSLRSNISNSIIETVNVTISTLINDTELSTLSRSSSSVINGESIPSTVVSPWLKGLLMNTKTLPELLKIIEKLNFNLTLSNRYLEELSQHYLKKLDETQLVIDLLSIASKAADEKLKEYGKNIEEFQHSHTILNDKILKIEYSTIVIVFILVFMFLWCVFCTYRLIRLQRIIDVHLSLIDINNQSKIG</sequence>
<evidence type="ECO:0000313" key="7">
    <source>
        <dbReference type="EMBL" id="CAF0834710.1"/>
    </source>
</evidence>
<dbReference type="AlphaFoldDB" id="A0A8S2HBG5"/>
<dbReference type="GO" id="GO:0012505">
    <property type="term" value="C:endomembrane system"/>
    <property type="evidence" value="ECO:0007669"/>
    <property type="project" value="UniProtKB-SubCell"/>
</dbReference>
<dbReference type="PANTHER" id="PTHR12953">
    <property type="entry name" value="MEMBRANE PROTEIN CH1 RELATED"/>
    <property type="match status" value="1"/>
</dbReference>
<evidence type="ECO:0000256" key="3">
    <source>
        <dbReference type="ARBA" id="ARBA00022989"/>
    </source>
</evidence>
<dbReference type="InterPro" id="IPR012919">
    <property type="entry name" value="SUN_dom"/>
</dbReference>
<dbReference type="GO" id="GO:0016020">
    <property type="term" value="C:membrane"/>
    <property type="evidence" value="ECO:0007669"/>
    <property type="project" value="InterPro"/>
</dbReference>
<accession>A0A8S2HBG5</accession>
<evidence type="ECO:0000256" key="2">
    <source>
        <dbReference type="ARBA" id="ARBA00022692"/>
    </source>
</evidence>
<dbReference type="GO" id="GO:0005737">
    <property type="term" value="C:cytoplasm"/>
    <property type="evidence" value="ECO:0007669"/>
    <property type="project" value="TreeGrafter"/>
</dbReference>
<evidence type="ECO:0000256" key="4">
    <source>
        <dbReference type="ARBA" id="ARBA00023136"/>
    </source>
</evidence>
<protein>
    <recommendedName>
        <fullName evidence="6">SUN domain-containing protein</fullName>
    </recommendedName>
</protein>
<reference evidence="8" key="1">
    <citation type="submission" date="2021-02" db="EMBL/GenBank/DDBJ databases">
        <authorList>
            <person name="Nowell W R."/>
        </authorList>
    </citation>
    <scope>NUCLEOTIDE SEQUENCE</scope>
</reference>
<dbReference type="Proteomes" id="UP000677228">
    <property type="component" value="Unassembled WGS sequence"/>
</dbReference>
<feature type="domain" description="SUN" evidence="6">
    <location>
        <begin position="203"/>
        <end position="368"/>
    </location>
</feature>
<keyword evidence="2 5" id="KW-0812">Transmembrane</keyword>
<proteinExistence type="predicted"/>
<dbReference type="GO" id="GO:0034975">
    <property type="term" value="P:protein folding in endoplasmic reticulum"/>
    <property type="evidence" value="ECO:0007669"/>
    <property type="project" value="TreeGrafter"/>
</dbReference>
<organism evidence="8 9">
    <name type="scientific">Didymodactylos carnosus</name>
    <dbReference type="NCBI Taxonomy" id="1234261"/>
    <lineage>
        <taxon>Eukaryota</taxon>
        <taxon>Metazoa</taxon>
        <taxon>Spiralia</taxon>
        <taxon>Gnathifera</taxon>
        <taxon>Rotifera</taxon>
        <taxon>Eurotatoria</taxon>
        <taxon>Bdelloidea</taxon>
        <taxon>Philodinida</taxon>
        <taxon>Philodinidae</taxon>
        <taxon>Didymodactylos</taxon>
    </lineage>
</organism>
<evidence type="ECO:0000259" key="6">
    <source>
        <dbReference type="PROSITE" id="PS51469"/>
    </source>
</evidence>
<dbReference type="Proteomes" id="UP000682733">
    <property type="component" value="Unassembled WGS sequence"/>
</dbReference>
<evidence type="ECO:0000313" key="8">
    <source>
        <dbReference type="EMBL" id="CAF3619454.1"/>
    </source>
</evidence>
<feature type="transmembrane region" description="Helical" evidence="5">
    <location>
        <begin position="805"/>
        <end position="829"/>
    </location>
</feature>
<dbReference type="EMBL" id="CAJNOK010001888">
    <property type="protein sequence ID" value="CAF0834710.1"/>
    <property type="molecule type" value="Genomic_DNA"/>
</dbReference>
<comment type="subcellular location">
    <subcellularLocation>
        <location evidence="1">Endomembrane system</location>
    </subcellularLocation>
</comment>
<name>A0A8S2HBG5_9BILA</name>
<evidence type="ECO:0000256" key="1">
    <source>
        <dbReference type="ARBA" id="ARBA00004308"/>
    </source>
</evidence>
<dbReference type="InterPro" id="IPR045120">
    <property type="entry name" value="Suco/Slp1-like"/>
</dbReference>
<evidence type="ECO:0000256" key="5">
    <source>
        <dbReference type="SAM" id="Phobius"/>
    </source>
</evidence>
<dbReference type="PANTHER" id="PTHR12953:SF0">
    <property type="entry name" value="SUN DOMAIN-CONTAINING OSSIFICATION FACTOR"/>
    <property type="match status" value="1"/>
</dbReference>
<dbReference type="Pfam" id="PF07738">
    <property type="entry name" value="Sad1_UNC"/>
    <property type="match status" value="1"/>
</dbReference>
<keyword evidence="3 5" id="KW-1133">Transmembrane helix</keyword>
<keyword evidence="4 5" id="KW-0472">Membrane</keyword>